<reference evidence="2" key="1">
    <citation type="journal article" date="2020" name="Nature">
        <title>Giant virus diversity and host interactions through global metagenomics.</title>
        <authorList>
            <person name="Schulz F."/>
            <person name="Roux S."/>
            <person name="Paez-Espino D."/>
            <person name="Jungbluth S."/>
            <person name="Walsh D.A."/>
            <person name="Denef V.J."/>
            <person name="McMahon K.D."/>
            <person name="Konstantinidis K.T."/>
            <person name="Eloe-Fadrosh E.A."/>
            <person name="Kyrpides N.C."/>
            <person name="Woyke T."/>
        </authorList>
    </citation>
    <scope>NUCLEOTIDE SEQUENCE</scope>
    <source>
        <strain evidence="2">GVMAG-M-3300023179-116</strain>
    </source>
</reference>
<name>A0A6C0E3X2_9ZZZZ</name>
<accession>A0A6C0E3X2</accession>
<sequence>MDSITVIGSTFVLFYCAVQIFTFYNIPANLYIIYLIFYVFMVLTYLFIGKQ</sequence>
<feature type="transmembrane region" description="Helical" evidence="1">
    <location>
        <begin position="31"/>
        <end position="48"/>
    </location>
</feature>
<evidence type="ECO:0000313" key="2">
    <source>
        <dbReference type="EMBL" id="QHT23478.1"/>
    </source>
</evidence>
<evidence type="ECO:0000256" key="1">
    <source>
        <dbReference type="SAM" id="Phobius"/>
    </source>
</evidence>
<keyword evidence="1" id="KW-1133">Transmembrane helix</keyword>
<organism evidence="2">
    <name type="scientific">viral metagenome</name>
    <dbReference type="NCBI Taxonomy" id="1070528"/>
    <lineage>
        <taxon>unclassified sequences</taxon>
        <taxon>metagenomes</taxon>
        <taxon>organismal metagenomes</taxon>
    </lineage>
</organism>
<dbReference type="EMBL" id="MN739731">
    <property type="protein sequence ID" value="QHT23478.1"/>
    <property type="molecule type" value="Genomic_DNA"/>
</dbReference>
<feature type="transmembrane region" description="Helical" evidence="1">
    <location>
        <begin position="6"/>
        <end position="24"/>
    </location>
</feature>
<proteinExistence type="predicted"/>
<protein>
    <submittedName>
        <fullName evidence="2">Uncharacterized protein</fullName>
    </submittedName>
</protein>
<keyword evidence="1" id="KW-0472">Membrane</keyword>
<keyword evidence="1" id="KW-0812">Transmembrane</keyword>
<dbReference type="AlphaFoldDB" id="A0A6C0E3X2"/>